<comment type="caution">
    <text evidence="2">The sequence shown here is derived from an EMBL/GenBank/DDBJ whole genome shotgun (WGS) entry which is preliminary data.</text>
</comment>
<accession>A0A8J3I8N4</accession>
<feature type="region of interest" description="Disordered" evidence="1">
    <location>
        <begin position="24"/>
        <end position="66"/>
    </location>
</feature>
<evidence type="ECO:0000313" key="3">
    <source>
        <dbReference type="Proteomes" id="UP000612362"/>
    </source>
</evidence>
<name>A0A8J3I8N4_9CHLR</name>
<feature type="compositionally biased region" description="Basic and acidic residues" evidence="1">
    <location>
        <begin position="53"/>
        <end position="66"/>
    </location>
</feature>
<evidence type="ECO:0000313" key="2">
    <source>
        <dbReference type="EMBL" id="GHO47823.1"/>
    </source>
</evidence>
<reference evidence="2" key="1">
    <citation type="submission" date="2020-10" db="EMBL/GenBank/DDBJ databases">
        <title>Taxonomic study of unclassified bacteria belonging to the class Ktedonobacteria.</title>
        <authorList>
            <person name="Yabe S."/>
            <person name="Wang C.M."/>
            <person name="Zheng Y."/>
            <person name="Sakai Y."/>
            <person name="Cavaletti L."/>
            <person name="Monciardini P."/>
            <person name="Donadio S."/>
        </authorList>
    </citation>
    <scope>NUCLEOTIDE SEQUENCE</scope>
    <source>
        <strain evidence="2">SOSP1-1</strain>
    </source>
</reference>
<sequence length="66" mass="6977">MVHSFYVFDFGGAASVARALLRASPGKGSRTRGKHSQTLGMGEQAVHGGVHAQQRDGKPRQADATQ</sequence>
<keyword evidence="3" id="KW-1185">Reference proteome</keyword>
<evidence type="ECO:0000256" key="1">
    <source>
        <dbReference type="SAM" id="MobiDB-lite"/>
    </source>
</evidence>
<protein>
    <submittedName>
        <fullName evidence="2">Uncharacterized protein</fullName>
    </submittedName>
</protein>
<dbReference type="EMBL" id="BNJF01000003">
    <property type="protein sequence ID" value="GHO47823.1"/>
    <property type="molecule type" value="Genomic_DNA"/>
</dbReference>
<dbReference type="Proteomes" id="UP000612362">
    <property type="component" value="Unassembled WGS sequence"/>
</dbReference>
<dbReference type="AlphaFoldDB" id="A0A8J3I8N4"/>
<proteinExistence type="predicted"/>
<gene>
    <name evidence="2" type="ORF">KSX_59860</name>
</gene>
<organism evidence="2 3">
    <name type="scientific">Ktedonospora formicarum</name>
    <dbReference type="NCBI Taxonomy" id="2778364"/>
    <lineage>
        <taxon>Bacteria</taxon>
        <taxon>Bacillati</taxon>
        <taxon>Chloroflexota</taxon>
        <taxon>Ktedonobacteria</taxon>
        <taxon>Ktedonobacterales</taxon>
        <taxon>Ktedonobacteraceae</taxon>
        <taxon>Ktedonospora</taxon>
    </lineage>
</organism>